<dbReference type="RefSeq" id="WP_014967307.1">
    <property type="nucleotide sequence ID" value="NC_018664.1"/>
</dbReference>
<dbReference type="SUPFAM" id="SSF51726">
    <property type="entry name" value="UROD/MetE-like"/>
    <property type="match status" value="1"/>
</dbReference>
<dbReference type="PANTHER" id="PTHR47099:SF1">
    <property type="entry name" value="METHYLCOBAMIDE:COM METHYLTRANSFERASE MTBA"/>
    <property type="match status" value="1"/>
</dbReference>
<keyword evidence="3" id="KW-1185">Reference proteome</keyword>
<dbReference type="GO" id="GO:0006779">
    <property type="term" value="P:porphyrin-containing compound biosynthetic process"/>
    <property type="evidence" value="ECO:0007669"/>
    <property type="project" value="InterPro"/>
</dbReference>
<protein>
    <submittedName>
        <fullName evidence="2">Methylcobamide:CoM methyltransferase MtbA</fullName>
        <ecNumber evidence="2">2.1.1.-</ecNumber>
    </submittedName>
</protein>
<gene>
    <name evidence="2" type="primary">mtbA3</name>
    <name evidence="2" type="ordered locus">Curi_c11560</name>
</gene>
<organism evidence="2 3">
    <name type="scientific">Gottschalkia acidurici (strain ATCC 7906 / DSM 604 / BCRC 14475 / CIP 104303 / KCTC 5404 / NCIMB 10678 / 9a)</name>
    <name type="common">Clostridium acidurici</name>
    <dbReference type="NCBI Taxonomy" id="1128398"/>
    <lineage>
        <taxon>Bacteria</taxon>
        <taxon>Bacillati</taxon>
        <taxon>Bacillota</taxon>
        <taxon>Tissierellia</taxon>
        <taxon>Tissierellales</taxon>
        <taxon>Gottschalkiaceae</taxon>
        <taxon>Gottschalkia</taxon>
    </lineage>
</organism>
<dbReference type="HOGENOM" id="CLU_040933_2_1_9"/>
<keyword evidence="2" id="KW-0489">Methyltransferase</keyword>
<dbReference type="GO" id="GO:0032259">
    <property type="term" value="P:methylation"/>
    <property type="evidence" value="ECO:0007669"/>
    <property type="project" value="UniProtKB-KW"/>
</dbReference>
<dbReference type="InterPro" id="IPR038071">
    <property type="entry name" value="UROD/MetE-like_sf"/>
</dbReference>
<dbReference type="InterPro" id="IPR000257">
    <property type="entry name" value="Uroporphyrinogen_deCOase"/>
</dbReference>
<dbReference type="PANTHER" id="PTHR47099">
    <property type="entry name" value="METHYLCOBAMIDE:COM METHYLTRANSFERASE MTBA"/>
    <property type="match status" value="1"/>
</dbReference>
<name>K0AZM6_GOTA9</name>
<feature type="domain" description="Uroporphyrinogen decarboxylase (URO-D)" evidence="1">
    <location>
        <begin position="3"/>
        <end position="329"/>
    </location>
</feature>
<sequence>MNEKERLLKTLKGEKVDRHPVICPGGMMSACVTEVLDDVEDDHNLTIDGMVKAARNIYKKTGFENYGVPFAMVAEAELLGVTVDSGTKTTEERIIEYNNDDLDDIINNYDINPNDSPRMKTTIESIKILKNDKVPVIGNLVGHVSTATSIVDPLVIFKKIKKDPEKVYDFFKFVNNILIKFADEMIKAGADAIAISDPTSTGEILGTKNFEKFSVPFYKELINFIHDKNTPVILHICGDVNNIIDGLSTVGADALSFDSCVNMRFAKSKISTKLMGNVSTQLLDIGTKEKIVSITENAILSGVDIVSPACGLSMSTSTESLRSMTDYIKGRNI</sequence>
<dbReference type="NCBIfam" id="NF004889">
    <property type="entry name" value="PRK06252.1"/>
    <property type="match status" value="1"/>
</dbReference>
<dbReference type="KEGG" id="cad:Curi_c11560"/>
<dbReference type="EC" id="2.1.1.-" evidence="2"/>
<dbReference type="Gene3D" id="3.20.20.210">
    <property type="match status" value="1"/>
</dbReference>
<proteinExistence type="predicted"/>
<evidence type="ECO:0000259" key="1">
    <source>
        <dbReference type="Pfam" id="PF01208"/>
    </source>
</evidence>
<dbReference type="GO" id="GO:0008168">
    <property type="term" value="F:methyltransferase activity"/>
    <property type="evidence" value="ECO:0007669"/>
    <property type="project" value="UniProtKB-KW"/>
</dbReference>
<dbReference type="Pfam" id="PF01208">
    <property type="entry name" value="URO-D"/>
    <property type="match status" value="1"/>
</dbReference>
<keyword evidence="2" id="KW-0808">Transferase</keyword>
<accession>K0AZM6</accession>
<dbReference type="AlphaFoldDB" id="K0AZM6"/>
<dbReference type="STRING" id="1128398.Curi_c11560"/>
<dbReference type="EMBL" id="CP003326">
    <property type="protein sequence ID" value="AFS78170.1"/>
    <property type="molecule type" value="Genomic_DNA"/>
</dbReference>
<dbReference type="PATRIC" id="fig|1128398.3.peg.1165"/>
<evidence type="ECO:0000313" key="2">
    <source>
        <dbReference type="EMBL" id="AFS78170.1"/>
    </source>
</evidence>
<dbReference type="GO" id="GO:0004853">
    <property type="term" value="F:uroporphyrinogen decarboxylase activity"/>
    <property type="evidence" value="ECO:0007669"/>
    <property type="project" value="InterPro"/>
</dbReference>
<dbReference type="PROSITE" id="PS51257">
    <property type="entry name" value="PROKAR_LIPOPROTEIN"/>
    <property type="match status" value="1"/>
</dbReference>
<dbReference type="eggNOG" id="COG0407">
    <property type="taxonomic scope" value="Bacteria"/>
</dbReference>
<dbReference type="InterPro" id="IPR052024">
    <property type="entry name" value="Methanogen_methyltrans"/>
</dbReference>
<reference evidence="2 3" key="1">
    <citation type="journal article" date="2012" name="PLoS ONE">
        <title>The purine-utilizing bacterium Clostridium acidurici 9a: a genome-guided metabolic reconsideration.</title>
        <authorList>
            <person name="Hartwich K."/>
            <person name="Poehlein A."/>
            <person name="Daniel R."/>
        </authorList>
    </citation>
    <scope>NUCLEOTIDE SEQUENCE [LARGE SCALE GENOMIC DNA]</scope>
    <source>
        <strain evidence="3">ATCC 7906 / DSM 604 / BCRC 14475 / CIP 104303 / KCTC 5404 / NCIMB 10678 / 9a</strain>
    </source>
</reference>
<dbReference type="Proteomes" id="UP000006094">
    <property type="component" value="Chromosome"/>
</dbReference>
<evidence type="ECO:0000313" key="3">
    <source>
        <dbReference type="Proteomes" id="UP000006094"/>
    </source>
</evidence>
<dbReference type="OrthoDB" id="8452307at2"/>